<dbReference type="AlphaFoldDB" id="A0A1I4P4H7"/>
<name>A0A1I4P4H7_9BURK</name>
<dbReference type="EMBL" id="FOTW01000015">
    <property type="protein sequence ID" value="SFM22263.1"/>
    <property type="molecule type" value="Genomic_DNA"/>
</dbReference>
<dbReference type="STRING" id="758825.SAMN02982985_03240"/>
<protein>
    <submittedName>
        <fullName evidence="1">Uncharacterized protein</fullName>
    </submittedName>
</protein>
<proteinExistence type="predicted"/>
<sequence>MPPMAASSKRPAARRQRGAALLILVALVGLGAAALLISALGHSTLEARRVQRTVAKLAEANEALLGFAVRHGRLPRPAVSALDGGENPLPCDSEQSCTGLLPWVALGIDGVDAWGKRLRYSVTPVFTNSPLLRISAVATKTVQNRDAGGALGYLVGQSTCDLGAQCAPLVLLSHGRENFGSSVLGIALPNVAVGNVDEQLNAASARHFVDRVASAEPAAPGGPFDDIVGTLPLSTLYQQMGAAHVLP</sequence>
<evidence type="ECO:0000313" key="2">
    <source>
        <dbReference type="Proteomes" id="UP000199470"/>
    </source>
</evidence>
<organism evidence="1 2">
    <name type="scientific">Rugamonas rubra</name>
    <dbReference type="NCBI Taxonomy" id="758825"/>
    <lineage>
        <taxon>Bacteria</taxon>
        <taxon>Pseudomonadati</taxon>
        <taxon>Pseudomonadota</taxon>
        <taxon>Betaproteobacteria</taxon>
        <taxon>Burkholderiales</taxon>
        <taxon>Oxalobacteraceae</taxon>
        <taxon>Telluria group</taxon>
        <taxon>Rugamonas</taxon>
    </lineage>
</organism>
<evidence type="ECO:0000313" key="1">
    <source>
        <dbReference type="EMBL" id="SFM22263.1"/>
    </source>
</evidence>
<accession>A0A1I4P4H7</accession>
<dbReference type="Proteomes" id="UP000199470">
    <property type="component" value="Unassembled WGS sequence"/>
</dbReference>
<gene>
    <name evidence="1" type="ORF">SAMN02982985_03240</name>
</gene>
<keyword evidence="2" id="KW-1185">Reference proteome</keyword>
<reference evidence="1 2" key="1">
    <citation type="submission" date="2016-10" db="EMBL/GenBank/DDBJ databases">
        <authorList>
            <person name="de Groot N.N."/>
        </authorList>
    </citation>
    <scope>NUCLEOTIDE SEQUENCE [LARGE SCALE GENOMIC DNA]</scope>
    <source>
        <strain evidence="1 2">ATCC 43154</strain>
    </source>
</reference>